<name>A0A0R1JQN6_9LACO</name>
<evidence type="ECO:0000259" key="1">
    <source>
        <dbReference type="Pfam" id="PF06605"/>
    </source>
</evidence>
<dbReference type="Proteomes" id="UP000051804">
    <property type="component" value="Unassembled WGS sequence"/>
</dbReference>
<sequence>MDFYFTDRQYNLLGIASTERGRFRIAGEIEAQSTTASTVALTGNVYFAKDDLNDAINMVVGEGGNYILYEDDRGVGHFMTIQNTQVDNTGCSINFQADDAGNDLKNEIVGAHTATKAMTFAQYFAMFCADSGWELGLNEIPTNVRTLEFTSEQTSYDRMLEVANDFGVSLYYTFTIEGMTVVHRYLNVVNKLGSNTNVTLRQGTDISQIVSETSTADLHTSIKAYGSTTDGKTAPLNLVGYKWTDSTGQFVLGSDGVLRDTIAIRTWSRLRSNNNPTPESSHLQMVKTYDATTQATLLQSALADLKQYNHPAVNYTVTMARVPSELSKGDTVSVEDEAQNLYLSATVLEVDKCYSIPSNSTMILGDFKIEHDQTSAQIKQAAKTAEDAVSKATTAFSYAATVDDKADKAQATANTAQTTASTAQDTADTAQTTAASAVQVAEKAQASAYANRTFIKSATVPDTANLPVNAVWLQPADGATPASAKTWDGKTWQDTQIESSLIADNIVGKTITGSTFANESGTFSIDTDGTINGAMIVLTPSIQDGNTYEGAMTAADGVVYEVTKANGEQSFVAANWSSVQAQHVALDGTSTVAELDSDTGTVQVLNLDKDSNTVSSVVIDGESVTVLKDDSHMMMSLDSGLDVVHVNNDKSKDVYGIGPLGLQLQTISADNKVTSGVLDAWGLSRLNSIGTKLWSGAWGMGGTTTLTLSKPISDCLNGIVLLWGTGKTNAPGASDYTMTFIPKWFAADHSGRGIDCFVGNAGKNTFGIKYIYVTDTTLKGYANNGSNLAASKVLQGVYEY</sequence>
<dbReference type="PATRIC" id="fig|1291734.4.peg.1310"/>
<dbReference type="InterPro" id="IPR007119">
    <property type="entry name" value="Phage_tail_spike_N"/>
</dbReference>
<dbReference type="NCBIfam" id="TIGR01665">
    <property type="entry name" value="put_anti_recept"/>
    <property type="match status" value="1"/>
</dbReference>
<dbReference type="OrthoDB" id="2237640at2"/>
<protein>
    <submittedName>
        <fullName evidence="2">Host-specificity protein</fullName>
    </submittedName>
</protein>
<gene>
    <name evidence="2" type="ORF">FD02_GL001278</name>
</gene>
<dbReference type="InterPro" id="IPR010572">
    <property type="entry name" value="Tail_dom"/>
</dbReference>
<reference evidence="2 3" key="1">
    <citation type="journal article" date="2015" name="Genome Announc.">
        <title>Expanding the biotechnology potential of lactobacilli through comparative genomics of 213 strains and associated genera.</title>
        <authorList>
            <person name="Sun Z."/>
            <person name="Harris H.M."/>
            <person name="McCann A."/>
            <person name="Guo C."/>
            <person name="Argimon S."/>
            <person name="Zhang W."/>
            <person name="Yang X."/>
            <person name="Jeffery I.B."/>
            <person name="Cooney J.C."/>
            <person name="Kagawa T.F."/>
            <person name="Liu W."/>
            <person name="Song Y."/>
            <person name="Salvetti E."/>
            <person name="Wrobel A."/>
            <person name="Rasinkangas P."/>
            <person name="Parkhill J."/>
            <person name="Rea M.C."/>
            <person name="O'Sullivan O."/>
            <person name="Ritari J."/>
            <person name="Douillard F.P."/>
            <person name="Paul Ross R."/>
            <person name="Yang R."/>
            <person name="Briner A.E."/>
            <person name="Felis G.E."/>
            <person name="de Vos W.M."/>
            <person name="Barrangou R."/>
            <person name="Klaenhammer T.R."/>
            <person name="Caufield P.W."/>
            <person name="Cui Y."/>
            <person name="Zhang H."/>
            <person name="O'Toole P.W."/>
        </authorList>
    </citation>
    <scope>NUCLEOTIDE SEQUENCE [LARGE SCALE GENOMIC DNA]</scope>
    <source>
        <strain evidence="2 3">JCM 17158</strain>
    </source>
</reference>
<accession>A0A0R1JQN6</accession>
<keyword evidence="3" id="KW-1185">Reference proteome</keyword>
<evidence type="ECO:0000313" key="2">
    <source>
        <dbReference type="EMBL" id="KRK73419.1"/>
    </source>
</evidence>
<organism evidence="2 3">
    <name type="scientific">Lacticaseibacillus nasuensis JCM 17158</name>
    <dbReference type="NCBI Taxonomy" id="1291734"/>
    <lineage>
        <taxon>Bacteria</taxon>
        <taxon>Bacillati</taxon>
        <taxon>Bacillota</taxon>
        <taxon>Bacilli</taxon>
        <taxon>Lactobacillales</taxon>
        <taxon>Lactobacillaceae</taxon>
        <taxon>Lacticaseibacillus</taxon>
    </lineage>
</organism>
<evidence type="ECO:0000313" key="3">
    <source>
        <dbReference type="Proteomes" id="UP000051804"/>
    </source>
</evidence>
<dbReference type="AlphaFoldDB" id="A0A0R1JQN6"/>
<dbReference type="EMBL" id="AZDJ01000013">
    <property type="protein sequence ID" value="KRK73419.1"/>
    <property type="molecule type" value="Genomic_DNA"/>
</dbReference>
<comment type="caution">
    <text evidence="2">The sequence shown here is derived from an EMBL/GenBank/DDBJ whole genome shotgun (WGS) entry which is preliminary data.</text>
</comment>
<proteinExistence type="predicted"/>
<dbReference type="STRING" id="1291734.FD02_GL001278"/>
<feature type="domain" description="Tail spike" evidence="1">
    <location>
        <begin position="105"/>
        <end position="377"/>
    </location>
</feature>
<dbReference type="RefSeq" id="WP_054722698.1">
    <property type="nucleotide sequence ID" value="NZ_AZDJ01000013.1"/>
</dbReference>
<dbReference type="Pfam" id="PF06605">
    <property type="entry name" value="Prophage_tail"/>
    <property type="match status" value="1"/>
</dbReference>